<evidence type="ECO:0000313" key="2">
    <source>
        <dbReference type="EMBL" id="RCV43117.1"/>
    </source>
</evidence>
<feature type="region of interest" description="Disordered" evidence="1">
    <location>
        <begin position="1"/>
        <end position="37"/>
    </location>
</feature>
<feature type="region of interest" description="Disordered" evidence="1">
    <location>
        <begin position="79"/>
        <end position="103"/>
    </location>
</feature>
<feature type="compositionally biased region" description="Polar residues" evidence="1">
    <location>
        <begin position="9"/>
        <end position="26"/>
    </location>
</feature>
<accession>A0A368SL17</accession>
<reference evidence="2" key="1">
    <citation type="journal article" date="2012" name="Nat. Biotechnol.">
        <title>Reference genome sequence of the model plant Setaria.</title>
        <authorList>
            <person name="Bennetzen J.L."/>
            <person name="Schmutz J."/>
            <person name="Wang H."/>
            <person name="Percifield R."/>
            <person name="Hawkins J."/>
            <person name="Pontaroli A.C."/>
            <person name="Estep M."/>
            <person name="Feng L."/>
            <person name="Vaughn J.N."/>
            <person name="Grimwood J."/>
            <person name="Jenkins J."/>
            <person name="Barry K."/>
            <person name="Lindquist E."/>
            <person name="Hellsten U."/>
            <person name="Deshpande S."/>
            <person name="Wang X."/>
            <person name="Wu X."/>
            <person name="Mitros T."/>
            <person name="Triplett J."/>
            <person name="Yang X."/>
            <person name="Ye C.Y."/>
            <person name="Mauro-Herrera M."/>
            <person name="Wang L."/>
            <person name="Li P."/>
            <person name="Sharma M."/>
            <person name="Sharma R."/>
            <person name="Ronald P.C."/>
            <person name="Panaud O."/>
            <person name="Kellogg E.A."/>
            <person name="Brutnell T.P."/>
            <person name="Doust A.N."/>
            <person name="Tuskan G.A."/>
            <person name="Rokhsar D."/>
            <person name="Devos K.M."/>
        </authorList>
    </citation>
    <scope>NUCLEOTIDE SEQUENCE [LARGE SCALE GENOMIC DNA]</scope>
    <source>
        <strain evidence="2">Yugu1</strain>
    </source>
</reference>
<evidence type="ECO:0000256" key="1">
    <source>
        <dbReference type="SAM" id="MobiDB-lite"/>
    </source>
</evidence>
<protein>
    <recommendedName>
        <fullName evidence="3">CCHC-type domain-containing protein</fullName>
    </recommendedName>
</protein>
<evidence type="ECO:0008006" key="3">
    <source>
        <dbReference type="Google" id="ProtNLM"/>
    </source>
</evidence>
<reference evidence="2" key="2">
    <citation type="submission" date="2015-07" db="EMBL/GenBank/DDBJ databases">
        <authorList>
            <person name="Noorani M."/>
        </authorList>
    </citation>
    <scope>NUCLEOTIDE SEQUENCE</scope>
    <source>
        <strain evidence="2">Yugu1</strain>
    </source>
</reference>
<gene>
    <name evidence="2" type="ORF">SETIT_9G269500v2</name>
</gene>
<dbReference type="OrthoDB" id="696537at2759"/>
<name>A0A368SL17_SETIT</name>
<organism evidence="2">
    <name type="scientific">Setaria italica</name>
    <name type="common">Foxtail millet</name>
    <name type="synonym">Panicum italicum</name>
    <dbReference type="NCBI Taxonomy" id="4555"/>
    <lineage>
        <taxon>Eukaryota</taxon>
        <taxon>Viridiplantae</taxon>
        <taxon>Streptophyta</taxon>
        <taxon>Embryophyta</taxon>
        <taxon>Tracheophyta</taxon>
        <taxon>Spermatophyta</taxon>
        <taxon>Magnoliopsida</taxon>
        <taxon>Liliopsida</taxon>
        <taxon>Poales</taxon>
        <taxon>Poaceae</taxon>
        <taxon>PACMAD clade</taxon>
        <taxon>Panicoideae</taxon>
        <taxon>Panicodae</taxon>
        <taxon>Paniceae</taxon>
        <taxon>Cenchrinae</taxon>
        <taxon>Setaria</taxon>
    </lineage>
</organism>
<dbReference type="AlphaFoldDB" id="A0A368SL17"/>
<dbReference type="EMBL" id="CM003536">
    <property type="protein sequence ID" value="RCV43117.1"/>
    <property type="molecule type" value="Genomic_DNA"/>
</dbReference>
<sequence>MVNKLEKGSTIQSTMYHQEGLKSNNGKCKEQSQKKKSLAHVKCFYKLDDKTSLPKKKTRKSKRKCYGCTEKGHEIASRTHKKDGLCRSSNKSQIGKEASKKQDEKESCKDKHRICYTCWAKGYIGKNCPKGKIPKPKSSIDHSLLRKVKNDTCTSKVICSPHVSTKVIWVPKPYVTNIYGPNVSWVPKCA</sequence>
<proteinExistence type="predicted"/>